<dbReference type="PANTHER" id="PTHR48228:SF2">
    <property type="entry name" value="E-CINNAMOYL-COA:R-PHENYLLACTATE COA TRANSFERASE LARGE SUBUNIT"/>
    <property type="match status" value="1"/>
</dbReference>
<reference evidence="1 2" key="1">
    <citation type="journal article" date="2015" name="Nat. Commun.">
        <title>Production of butyrate from lysine and the Amadori product fructoselysine by a human gut commensal.</title>
        <authorList>
            <person name="Bui T.P."/>
            <person name="Ritari J."/>
            <person name="Boeren S."/>
            <person name="de Waard P."/>
            <person name="Plugge C.M."/>
            <person name="de Vos W.M."/>
        </authorList>
    </citation>
    <scope>NUCLEOTIDE SEQUENCE [LARGE SCALE GENOMIC DNA]</scope>
    <source>
        <strain evidence="1 2">AF211</strain>
    </source>
</reference>
<sequence>MKAARPLEGVKVVELATFVAAPSATRFFADQGAEVIKVESLGGDNLRYGAATEGRPDDPEENLTFDIENANKKGLCMNLKKPECFQALMTLLAEADIFITNWRPQALAKMKLDYDSLKERFPRLVYGSVTGYGDTGPDKDLPGYDATAFFARAGMLGSLYERGTAPMNLIPSMGDRQSGMCLAAGVLAALYSARETGKGEKVSVSLMGTSIFMQGTMIQSTQYGKINYPIVKQETLNPLMACYKTKDGRFIQLALPVYDMFLPRFAKAMGREAWIEDPRFCDSNSLQSGHTGAFYDTVAARFAELSTAEVSKLLTEADLPFSVAQVWREVLEDPQAWATDCFYKKNYHTGMRILVRNPIQFEEAGLPPYECGPRLGEHTQEILEGLGYTSKAINSMRHAGDIICC</sequence>
<dbReference type="SUPFAM" id="SSF89796">
    <property type="entry name" value="CoA-transferase family III (CaiB/BaiF)"/>
    <property type="match status" value="1"/>
</dbReference>
<dbReference type="InterPro" id="IPR003673">
    <property type="entry name" value="CoA-Trfase_fam_III"/>
</dbReference>
<dbReference type="KEGG" id="ibu:IB211_01873c"/>
<dbReference type="Pfam" id="PF02515">
    <property type="entry name" value="CoA_transf_3"/>
    <property type="match status" value="1"/>
</dbReference>
<dbReference type="Gene3D" id="3.30.1540.10">
    <property type="entry name" value="formyl-coa transferase, domain 3"/>
    <property type="match status" value="1"/>
</dbReference>
<evidence type="ECO:0000313" key="2">
    <source>
        <dbReference type="Proteomes" id="UP000064844"/>
    </source>
</evidence>
<proteinExistence type="predicted"/>
<dbReference type="PANTHER" id="PTHR48228">
    <property type="entry name" value="SUCCINYL-COA--D-CITRAMALATE COA-TRANSFERASE"/>
    <property type="match status" value="1"/>
</dbReference>
<dbReference type="GO" id="GO:0003824">
    <property type="term" value="F:catalytic activity"/>
    <property type="evidence" value="ECO:0007669"/>
    <property type="project" value="InterPro"/>
</dbReference>
<gene>
    <name evidence="1" type="ORF">IB211_01873c</name>
</gene>
<dbReference type="InterPro" id="IPR050509">
    <property type="entry name" value="CoA-transferase_III"/>
</dbReference>
<keyword evidence="2" id="KW-1185">Reference proteome</keyword>
<reference evidence="2" key="2">
    <citation type="submission" date="2015-04" db="EMBL/GenBank/DDBJ databases">
        <title>A butyrogenic pathway from the amino acid lysine in a human gut commensal.</title>
        <authorList>
            <person name="de Vos W.M."/>
            <person name="Bui N.T.P."/>
            <person name="Plugge C.M."/>
            <person name="Ritari J."/>
        </authorList>
    </citation>
    <scope>NUCLEOTIDE SEQUENCE [LARGE SCALE GENOMIC DNA]</scope>
    <source>
        <strain evidence="2">AF211</strain>
    </source>
</reference>
<organism evidence="1 2">
    <name type="scientific">Intestinimonas butyriciproducens</name>
    <dbReference type="NCBI Taxonomy" id="1297617"/>
    <lineage>
        <taxon>Bacteria</taxon>
        <taxon>Bacillati</taxon>
        <taxon>Bacillota</taxon>
        <taxon>Clostridia</taxon>
        <taxon>Eubacteriales</taxon>
        <taxon>Intestinimonas</taxon>
    </lineage>
</organism>
<dbReference type="AlphaFoldDB" id="A0A0S2W4F8"/>
<dbReference type="InterPro" id="IPR044855">
    <property type="entry name" value="CoA-Trfase_III_dom3_sf"/>
</dbReference>
<dbReference type="InterPro" id="IPR023606">
    <property type="entry name" value="CoA-Trfase_III_dom_1_sf"/>
</dbReference>
<dbReference type="PATRIC" id="fig|1297617.4.peg.1930"/>
<evidence type="ECO:0000313" key="1">
    <source>
        <dbReference type="EMBL" id="ALP94264.1"/>
    </source>
</evidence>
<name>A0A0S2W4F8_9FIRM</name>
<dbReference type="Gene3D" id="3.40.50.10540">
    <property type="entry name" value="Crotonobetainyl-coa:carnitine coa-transferase, domain 1"/>
    <property type="match status" value="1"/>
</dbReference>
<dbReference type="RefSeq" id="WP_058117840.1">
    <property type="nucleotide sequence ID" value="NZ_CP011307.1"/>
</dbReference>
<dbReference type="Proteomes" id="UP000064844">
    <property type="component" value="Chromosome"/>
</dbReference>
<evidence type="ECO:0008006" key="3">
    <source>
        <dbReference type="Google" id="ProtNLM"/>
    </source>
</evidence>
<dbReference type="EMBL" id="CP011307">
    <property type="protein sequence ID" value="ALP94264.1"/>
    <property type="molecule type" value="Genomic_DNA"/>
</dbReference>
<accession>A0A0S2W4F8</accession>
<dbReference type="STRING" id="1297617.IB211_01873c"/>
<protein>
    <recommendedName>
        <fullName evidence="3">Crotonobetainyl-CoA:carnitine CoA-transferase CaiB-like acyl-CoA transferase</fullName>
    </recommendedName>
</protein>